<dbReference type="AlphaFoldDB" id="A0ABD2P0S3"/>
<dbReference type="EMBL" id="JABFTP020000165">
    <property type="protein sequence ID" value="KAL3284231.1"/>
    <property type="molecule type" value="Genomic_DNA"/>
</dbReference>
<dbReference type="PROSITE" id="PS51340">
    <property type="entry name" value="MOSC"/>
    <property type="match status" value="1"/>
</dbReference>
<sequence>MAKTTLLSMLYRWKHYVLIPNRGDDNKTFIKTEFLRDTVESVDCGDEAARWLSQKIKQTNFGYRLGYYHADEPKWETRNPNKPIDDFNKQTPVEDLPAVIFRPNIVVDGSKPYDEDNWKSLKIGEDVILKNIKNCTRCVFSTTDPEGEPSRTLSRYRMNKGPEKGPLTGIHLKVNKSGLIKIGDPIFIAYF</sequence>
<dbReference type="SUPFAM" id="SSF141673">
    <property type="entry name" value="MOSC N-terminal domain-like"/>
    <property type="match status" value="1"/>
</dbReference>
<protein>
    <recommendedName>
        <fullName evidence="1">MOSC domain-containing protein</fullName>
    </recommendedName>
</protein>
<comment type="caution">
    <text evidence="2">The sequence shown here is derived from an EMBL/GenBank/DDBJ whole genome shotgun (WGS) entry which is preliminary data.</text>
</comment>
<organism evidence="2 3">
    <name type="scientific">Cryptolaemus montrouzieri</name>
    <dbReference type="NCBI Taxonomy" id="559131"/>
    <lineage>
        <taxon>Eukaryota</taxon>
        <taxon>Metazoa</taxon>
        <taxon>Ecdysozoa</taxon>
        <taxon>Arthropoda</taxon>
        <taxon>Hexapoda</taxon>
        <taxon>Insecta</taxon>
        <taxon>Pterygota</taxon>
        <taxon>Neoptera</taxon>
        <taxon>Endopterygota</taxon>
        <taxon>Coleoptera</taxon>
        <taxon>Polyphaga</taxon>
        <taxon>Cucujiformia</taxon>
        <taxon>Coccinelloidea</taxon>
        <taxon>Coccinellidae</taxon>
        <taxon>Scymninae</taxon>
        <taxon>Scymnini</taxon>
        <taxon>Cryptolaemus</taxon>
    </lineage>
</organism>
<reference evidence="2 3" key="1">
    <citation type="journal article" date="2021" name="BMC Biol.">
        <title>Horizontally acquired antibacterial genes associated with adaptive radiation of ladybird beetles.</title>
        <authorList>
            <person name="Li H.S."/>
            <person name="Tang X.F."/>
            <person name="Huang Y.H."/>
            <person name="Xu Z.Y."/>
            <person name="Chen M.L."/>
            <person name="Du X.Y."/>
            <person name="Qiu B.Y."/>
            <person name="Chen P.T."/>
            <person name="Zhang W."/>
            <person name="Slipinski A."/>
            <person name="Escalona H.E."/>
            <person name="Waterhouse R.M."/>
            <person name="Zwick A."/>
            <person name="Pang H."/>
        </authorList>
    </citation>
    <scope>NUCLEOTIDE SEQUENCE [LARGE SCALE GENOMIC DNA]</scope>
    <source>
        <strain evidence="2">SYSU2018</strain>
    </source>
</reference>
<gene>
    <name evidence="2" type="ORF">HHI36_018394</name>
</gene>
<proteinExistence type="predicted"/>
<name>A0ABD2P0S3_9CUCU</name>
<dbReference type="InterPro" id="IPR005302">
    <property type="entry name" value="MoCF_Sase_C"/>
</dbReference>
<keyword evidence="3" id="KW-1185">Reference proteome</keyword>
<dbReference type="Proteomes" id="UP001516400">
    <property type="component" value="Unassembled WGS sequence"/>
</dbReference>
<feature type="domain" description="MOSC" evidence="1">
    <location>
        <begin position="11"/>
        <end position="189"/>
    </location>
</feature>
<evidence type="ECO:0000313" key="2">
    <source>
        <dbReference type="EMBL" id="KAL3284231.1"/>
    </source>
</evidence>
<accession>A0ABD2P0S3</accession>
<evidence type="ECO:0000259" key="1">
    <source>
        <dbReference type="PROSITE" id="PS51340"/>
    </source>
</evidence>
<dbReference type="Pfam" id="PF03473">
    <property type="entry name" value="MOSC"/>
    <property type="match status" value="1"/>
</dbReference>
<dbReference type="InterPro" id="IPR011037">
    <property type="entry name" value="Pyrv_Knase-like_insert_dom_sf"/>
</dbReference>
<dbReference type="SUPFAM" id="SSF50800">
    <property type="entry name" value="PK beta-barrel domain-like"/>
    <property type="match status" value="1"/>
</dbReference>
<evidence type="ECO:0000313" key="3">
    <source>
        <dbReference type="Proteomes" id="UP001516400"/>
    </source>
</evidence>